<sequence length="165" mass="17706">MTGLSMTIDNVQEVTETRKSTRSSRVVALPLTAFVLGATIGFVRGARATGLRFLAENAHRPPRTVRGWYFYNKTKNYRVLLGGMKSAAKESSKLIGTSMVWVGVEEGVKRIDGDAEWAPVAAGLGTGGVFGLVYRLGWRTTAQTVIMGGIIGASVAGLDKAKGWR</sequence>
<accession>A0ABR1K2S7</accession>
<keyword evidence="1" id="KW-0812">Transmembrane</keyword>
<dbReference type="PANTHER" id="PTHR37852:SF1">
    <property type="entry name" value="HIG1 DOMAIN-CONTAINING PROTEIN"/>
    <property type="match status" value="1"/>
</dbReference>
<name>A0ABR1K2S7_9AGAR</name>
<proteinExistence type="predicted"/>
<gene>
    <name evidence="2" type="ORF">VKT23_002308</name>
</gene>
<evidence type="ECO:0000313" key="3">
    <source>
        <dbReference type="Proteomes" id="UP001498398"/>
    </source>
</evidence>
<keyword evidence="1" id="KW-1133">Transmembrane helix</keyword>
<comment type="caution">
    <text evidence="2">The sequence shown here is derived from an EMBL/GenBank/DDBJ whole genome shotgun (WGS) entry which is preliminary data.</text>
</comment>
<evidence type="ECO:0000256" key="1">
    <source>
        <dbReference type="SAM" id="Phobius"/>
    </source>
</evidence>
<dbReference type="PANTHER" id="PTHR37852">
    <property type="entry name" value="YALI0B21208P"/>
    <property type="match status" value="1"/>
</dbReference>
<keyword evidence="1" id="KW-0472">Membrane</keyword>
<dbReference type="EMBL" id="JBANRG010000002">
    <property type="protein sequence ID" value="KAK7470892.1"/>
    <property type="molecule type" value="Genomic_DNA"/>
</dbReference>
<keyword evidence="3" id="KW-1185">Reference proteome</keyword>
<reference evidence="2 3" key="1">
    <citation type="submission" date="2024-01" db="EMBL/GenBank/DDBJ databases">
        <title>A draft genome for the cacao thread blight pathogen Marasmiellus scandens.</title>
        <authorList>
            <person name="Baruah I.K."/>
            <person name="Leung J."/>
            <person name="Bukari Y."/>
            <person name="Amoako-Attah I."/>
            <person name="Meinhardt L.W."/>
            <person name="Bailey B.A."/>
            <person name="Cohen S.P."/>
        </authorList>
    </citation>
    <scope>NUCLEOTIDE SEQUENCE [LARGE SCALE GENOMIC DNA]</scope>
    <source>
        <strain evidence="2 3">GH-19</strain>
    </source>
</reference>
<organism evidence="2 3">
    <name type="scientific">Marasmiellus scandens</name>
    <dbReference type="NCBI Taxonomy" id="2682957"/>
    <lineage>
        <taxon>Eukaryota</taxon>
        <taxon>Fungi</taxon>
        <taxon>Dikarya</taxon>
        <taxon>Basidiomycota</taxon>
        <taxon>Agaricomycotina</taxon>
        <taxon>Agaricomycetes</taxon>
        <taxon>Agaricomycetidae</taxon>
        <taxon>Agaricales</taxon>
        <taxon>Marasmiineae</taxon>
        <taxon>Omphalotaceae</taxon>
        <taxon>Marasmiellus</taxon>
    </lineage>
</organism>
<dbReference type="Proteomes" id="UP001498398">
    <property type="component" value="Unassembled WGS sequence"/>
</dbReference>
<protein>
    <submittedName>
        <fullName evidence="2">Uncharacterized protein</fullName>
    </submittedName>
</protein>
<feature type="transmembrane region" description="Helical" evidence="1">
    <location>
        <begin position="26"/>
        <end position="43"/>
    </location>
</feature>
<evidence type="ECO:0000313" key="2">
    <source>
        <dbReference type="EMBL" id="KAK7470892.1"/>
    </source>
</evidence>